<dbReference type="STRING" id="82801.SAMN04488506_0533"/>
<comment type="similarity">
    <text evidence="1">Belongs to the glycosyl hydrolase 13 family.</text>
</comment>
<evidence type="ECO:0000256" key="2">
    <source>
        <dbReference type="ARBA" id="ARBA00022801"/>
    </source>
</evidence>
<feature type="domain" description="Glycosyl hydrolase family 13 catalytic" evidence="4">
    <location>
        <begin position="13"/>
        <end position="419"/>
    </location>
</feature>
<dbReference type="Proteomes" id="UP000199136">
    <property type="component" value="Unassembled WGS sequence"/>
</dbReference>
<evidence type="ECO:0000259" key="4">
    <source>
        <dbReference type="SMART" id="SM00642"/>
    </source>
</evidence>
<dbReference type="PANTHER" id="PTHR10357:SF179">
    <property type="entry name" value="NEUTRAL AND BASIC AMINO ACID TRANSPORT PROTEIN RBAT"/>
    <property type="match status" value="1"/>
</dbReference>
<keyword evidence="6" id="KW-1185">Reference proteome</keyword>
<protein>
    <submittedName>
        <fullName evidence="5">Alpha-glucosidase</fullName>
    </submittedName>
</protein>
<dbReference type="PANTHER" id="PTHR10357">
    <property type="entry name" value="ALPHA-AMYLASE FAMILY MEMBER"/>
    <property type="match status" value="1"/>
</dbReference>
<keyword evidence="3" id="KW-0326">Glycosidase</keyword>
<gene>
    <name evidence="5" type="ORF">SAMN04488506_0533</name>
</gene>
<reference evidence="5 6" key="1">
    <citation type="submission" date="2016-10" db="EMBL/GenBank/DDBJ databases">
        <authorList>
            <person name="de Groot N.N."/>
        </authorList>
    </citation>
    <scope>NUCLEOTIDE SEQUENCE [LARGE SCALE GENOMIC DNA]</scope>
    <source>
        <strain evidence="5 6">DSM 20581</strain>
    </source>
</reference>
<evidence type="ECO:0000256" key="3">
    <source>
        <dbReference type="ARBA" id="ARBA00023295"/>
    </source>
</evidence>
<evidence type="ECO:0000313" key="5">
    <source>
        <dbReference type="EMBL" id="SFQ06499.1"/>
    </source>
</evidence>
<dbReference type="OrthoDB" id="9805159at2"/>
<dbReference type="SUPFAM" id="SSF51445">
    <property type="entry name" value="(Trans)glycosidases"/>
    <property type="match status" value="1"/>
</dbReference>
<dbReference type="SMART" id="SM00642">
    <property type="entry name" value="Aamy"/>
    <property type="match status" value="1"/>
</dbReference>
<dbReference type="InterPro" id="IPR006047">
    <property type="entry name" value="GH13_cat_dom"/>
</dbReference>
<dbReference type="GO" id="GO:0009313">
    <property type="term" value="P:oligosaccharide catabolic process"/>
    <property type="evidence" value="ECO:0007669"/>
    <property type="project" value="TreeGrafter"/>
</dbReference>
<dbReference type="InterPro" id="IPR045857">
    <property type="entry name" value="O16G_dom_2"/>
</dbReference>
<dbReference type="CDD" id="cd11333">
    <property type="entry name" value="AmyAc_SI_OligoGlu_DGase"/>
    <property type="match status" value="1"/>
</dbReference>
<name>A0A1I5VGA6_9LACT</name>
<dbReference type="FunFam" id="3.90.400.10:FF:000002">
    <property type="entry name" value="Sucrose isomerase"/>
    <property type="match status" value="1"/>
</dbReference>
<keyword evidence="2" id="KW-0378">Hydrolase</keyword>
<evidence type="ECO:0000256" key="1">
    <source>
        <dbReference type="ARBA" id="ARBA00008061"/>
    </source>
</evidence>
<sequence>MEEKWWQQAVVYQVYPGSFQDTNHDGIGDVRGLIERLKYIQSLGANVIWLNPIFQSPQVDNGYDVSDYYTIDPLYGTMEDVEELLDKSHSLGLKVIFDLVLNHTSREHHWFQEAIKGRDNPYRDFYIWSDPKPGDQLPNNWASFFGGSVWEKEPSGDQYYFHLFDKTMPDLNWENERVQQEVVNIADYWLEKGVDGFRLDAFIHLDKAKGFPDVQAKEGEIVLAEEYYSNLEKVTDYIAEMAKTLRRKKEDIFILGEAASADVQKAREYSDPANGACDTVVTFRFFPMDESQKDPRLPADMQIEKLDIPAFKKTMSEFQEGLSDIGGPTLYWNNHDMARMVSRFGSTEKERDNSTKMLATLMYLQKGIPVLLNGEEIGMKNLERDSLDDFKKMKEIYFIEKAQSLGYSDEFIIEQLNARSINASRGVMQWDTGEYAGFSTTQPWSGVNDEPKYTVEMQEQDETSILNYYKKLLKYKKTPLFTKGEFKLLETNHHLYCYERSYADFTALVCCNFSDHEQVIMDTRLTKLPYTTILQNDHNKIEADRITLAPYGAAVVVFEQTEY</sequence>
<dbReference type="GO" id="GO:0004556">
    <property type="term" value="F:alpha-amylase activity"/>
    <property type="evidence" value="ECO:0007669"/>
    <property type="project" value="TreeGrafter"/>
</dbReference>
<dbReference type="Gene3D" id="3.20.20.80">
    <property type="entry name" value="Glycosidases"/>
    <property type="match status" value="1"/>
</dbReference>
<dbReference type="RefSeq" id="WP_092479585.1">
    <property type="nucleotide sequence ID" value="NZ_FOXW01000001.1"/>
</dbReference>
<dbReference type="Gene3D" id="3.90.400.10">
    <property type="entry name" value="Oligo-1,6-glucosidase, Domain 2"/>
    <property type="match status" value="1"/>
</dbReference>
<accession>A0A1I5VGA6</accession>
<proteinExistence type="inferred from homology"/>
<dbReference type="InterPro" id="IPR017853">
    <property type="entry name" value="GH"/>
</dbReference>
<organism evidence="5 6">
    <name type="scientific">Desemzia incerta</name>
    <dbReference type="NCBI Taxonomy" id="82801"/>
    <lineage>
        <taxon>Bacteria</taxon>
        <taxon>Bacillati</taxon>
        <taxon>Bacillota</taxon>
        <taxon>Bacilli</taxon>
        <taxon>Lactobacillales</taxon>
        <taxon>Carnobacteriaceae</taxon>
        <taxon>Desemzia</taxon>
    </lineage>
</organism>
<dbReference type="AlphaFoldDB" id="A0A1I5VGA6"/>
<dbReference type="SUPFAM" id="SSF51011">
    <property type="entry name" value="Glycosyl hydrolase domain"/>
    <property type="match status" value="1"/>
</dbReference>
<dbReference type="Pfam" id="PF00128">
    <property type="entry name" value="Alpha-amylase"/>
    <property type="match status" value="1"/>
</dbReference>
<dbReference type="EMBL" id="FOXW01000001">
    <property type="protein sequence ID" value="SFQ06499.1"/>
    <property type="molecule type" value="Genomic_DNA"/>
</dbReference>
<evidence type="ECO:0000313" key="6">
    <source>
        <dbReference type="Proteomes" id="UP000199136"/>
    </source>
</evidence>
<dbReference type="InterPro" id="IPR013780">
    <property type="entry name" value="Glyco_hydro_b"/>
</dbReference>
<dbReference type="Gene3D" id="2.60.40.1180">
    <property type="entry name" value="Golgi alpha-mannosidase II"/>
    <property type="match status" value="1"/>
</dbReference>